<sequence length="127" mass="13495">MMRSVRLRPLVIRSVLTVAALGLATATPAQAAALYFLRLEVKSSSEAVCYRFAQDTARSLGYANVRRGPLEVAGEKSGVYVSTTCVGRGSARVMAVVMATSDSFPAARQIATEFANRLGGMICIDTC</sequence>
<dbReference type="RefSeq" id="WP_184115805.1">
    <property type="nucleotide sequence ID" value="NZ_BNAJ01000017.1"/>
</dbReference>
<reference evidence="2 3" key="1">
    <citation type="submission" date="2020-08" db="EMBL/GenBank/DDBJ databases">
        <title>Genomic Encyclopedia of Type Strains, Phase IV (KMG-IV): sequencing the most valuable type-strain genomes for metagenomic binning, comparative biology and taxonomic classification.</title>
        <authorList>
            <person name="Goeker M."/>
        </authorList>
    </citation>
    <scope>NUCLEOTIDE SEQUENCE [LARGE SCALE GENOMIC DNA]</scope>
    <source>
        <strain evidence="2 3">DSM 27521</strain>
    </source>
</reference>
<dbReference type="AlphaFoldDB" id="A0A7W8KIQ8"/>
<organism evidence="2 3">
    <name type="scientific">Deinococcus metalli</name>
    <dbReference type="NCBI Taxonomy" id="1141878"/>
    <lineage>
        <taxon>Bacteria</taxon>
        <taxon>Thermotogati</taxon>
        <taxon>Deinococcota</taxon>
        <taxon>Deinococci</taxon>
        <taxon>Deinococcales</taxon>
        <taxon>Deinococcaceae</taxon>
        <taxon>Deinococcus</taxon>
    </lineage>
</organism>
<accession>A0A7W8KIQ8</accession>
<dbReference type="EMBL" id="JACHFK010000017">
    <property type="protein sequence ID" value="MBB5378939.1"/>
    <property type="molecule type" value="Genomic_DNA"/>
</dbReference>
<proteinExistence type="predicted"/>
<name>A0A7W8KIQ8_9DEIO</name>
<comment type="caution">
    <text evidence="2">The sequence shown here is derived from an EMBL/GenBank/DDBJ whole genome shotgun (WGS) entry which is preliminary data.</text>
</comment>
<protein>
    <submittedName>
        <fullName evidence="2">Uncharacterized protein</fullName>
    </submittedName>
</protein>
<evidence type="ECO:0000313" key="3">
    <source>
        <dbReference type="Proteomes" id="UP000539473"/>
    </source>
</evidence>
<evidence type="ECO:0000313" key="2">
    <source>
        <dbReference type="EMBL" id="MBB5378939.1"/>
    </source>
</evidence>
<feature type="signal peptide" evidence="1">
    <location>
        <begin position="1"/>
        <end position="31"/>
    </location>
</feature>
<evidence type="ECO:0000256" key="1">
    <source>
        <dbReference type="SAM" id="SignalP"/>
    </source>
</evidence>
<dbReference type="Proteomes" id="UP000539473">
    <property type="component" value="Unassembled WGS sequence"/>
</dbReference>
<keyword evidence="1" id="KW-0732">Signal</keyword>
<feature type="chain" id="PRO_5031112378" evidence="1">
    <location>
        <begin position="32"/>
        <end position="127"/>
    </location>
</feature>
<gene>
    <name evidence="2" type="ORF">HNQ07_004446</name>
</gene>